<protein>
    <submittedName>
        <fullName evidence="1">Uncharacterized protein</fullName>
    </submittedName>
</protein>
<reference evidence="1 2" key="1">
    <citation type="journal article" date="2013" name="Proc. Natl. Acad. Sci. U.S.A.">
        <title>Improving the coverage of the cyanobacterial phylum using diversity-driven genome sequencing.</title>
        <authorList>
            <person name="Shih P.M."/>
            <person name="Wu D."/>
            <person name="Latifi A."/>
            <person name="Axen S.D."/>
            <person name="Fewer D.P."/>
            <person name="Talla E."/>
            <person name="Calteau A."/>
            <person name="Cai F."/>
            <person name="Tandeau de Marsac N."/>
            <person name="Rippka R."/>
            <person name="Herdman M."/>
            <person name="Sivonen K."/>
            <person name="Coursin T."/>
            <person name="Laurent T."/>
            <person name="Goodwin L."/>
            <person name="Nolan M."/>
            <person name="Davenport K.W."/>
            <person name="Han C.S."/>
            <person name="Rubin E.M."/>
            <person name="Eisen J.A."/>
            <person name="Woyke T."/>
            <person name="Gugger M."/>
            <person name="Kerfeld C.A."/>
        </authorList>
    </citation>
    <scope>NUCLEOTIDE SEQUENCE [LARGE SCALE GENOMIC DNA]</scope>
    <source>
        <strain evidence="1 2">PCC 7429</strain>
    </source>
</reference>
<organism evidence="1 2">
    <name type="scientific">Pseudanabaena biceps PCC 7429</name>
    <dbReference type="NCBI Taxonomy" id="927668"/>
    <lineage>
        <taxon>Bacteria</taxon>
        <taxon>Bacillati</taxon>
        <taxon>Cyanobacteriota</taxon>
        <taxon>Cyanophyceae</taxon>
        <taxon>Pseudanabaenales</taxon>
        <taxon>Pseudanabaenaceae</taxon>
        <taxon>Pseudanabaena</taxon>
    </lineage>
</organism>
<dbReference type="AlphaFoldDB" id="L8MTT0"/>
<name>L8MTT0_9CYAN</name>
<gene>
    <name evidence="1" type="ORF">Pse7429DRAFT_4701</name>
</gene>
<keyword evidence="2" id="KW-1185">Reference proteome</keyword>
<dbReference type="EMBL" id="ALWB01000406">
    <property type="protein sequence ID" value="ELS30194.1"/>
    <property type="molecule type" value="Genomic_DNA"/>
</dbReference>
<proteinExistence type="predicted"/>
<accession>L8MTT0</accession>
<dbReference type="Proteomes" id="UP000011201">
    <property type="component" value="Unassembled WGS sequence"/>
</dbReference>
<comment type="caution">
    <text evidence="1">The sequence shown here is derived from an EMBL/GenBank/DDBJ whole genome shotgun (WGS) entry which is preliminary data.</text>
</comment>
<evidence type="ECO:0000313" key="1">
    <source>
        <dbReference type="EMBL" id="ELS30194.1"/>
    </source>
</evidence>
<sequence>MRTLTPSAAGDGINAHSRLYGNGIAHNYQYAIHEVGRANIYEHYFASNVFPSFFRGRTLGY</sequence>
<evidence type="ECO:0000313" key="2">
    <source>
        <dbReference type="Proteomes" id="UP000011201"/>
    </source>
</evidence>